<evidence type="ECO:0000256" key="1">
    <source>
        <dbReference type="ARBA" id="ARBA00022630"/>
    </source>
</evidence>
<evidence type="ECO:0000313" key="5">
    <source>
        <dbReference type="Proteomes" id="UP000252517"/>
    </source>
</evidence>
<name>A0A367X1W2_9PROT</name>
<gene>
    <name evidence="4" type="ORF">TH25_15425</name>
</gene>
<dbReference type="InterPro" id="IPR016169">
    <property type="entry name" value="FAD-bd_PCMH_sub2"/>
</dbReference>
<proteinExistence type="predicted"/>
<dbReference type="InterPro" id="IPR016164">
    <property type="entry name" value="FAD-linked_Oxase-like_C"/>
</dbReference>
<accession>A0A367X1W2</accession>
<evidence type="ECO:0000259" key="3">
    <source>
        <dbReference type="PROSITE" id="PS51387"/>
    </source>
</evidence>
<dbReference type="InterPro" id="IPR036318">
    <property type="entry name" value="FAD-bd_PCMH-like_sf"/>
</dbReference>
<dbReference type="PANTHER" id="PTHR11748">
    <property type="entry name" value="D-LACTATE DEHYDROGENASE"/>
    <property type="match status" value="1"/>
</dbReference>
<reference evidence="4 5" key="1">
    <citation type="submission" date="2014-07" db="EMBL/GenBank/DDBJ databases">
        <title>Draft genome sequence of Thalassospira profundimaris S25-3-2.</title>
        <authorList>
            <person name="Lai Q."/>
            <person name="Shao Z."/>
        </authorList>
    </citation>
    <scope>NUCLEOTIDE SEQUENCE [LARGE SCALE GENOMIC DNA]</scope>
    <source>
        <strain evidence="4 5">S25-3-2</strain>
    </source>
</reference>
<keyword evidence="2" id="KW-0274">FAD</keyword>
<dbReference type="Pfam" id="PF01565">
    <property type="entry name" value="FAD_binding_4"/>
    <property type="match status" value="1"/>
</dbReference>
<dbReference type="RefSeq" id="WP_114089144.1">
    <property type="nucleotide sequence ID" value="NZ_JPWH01000012.1"/>
</dbReference>
<dbReference type="GO" id="GO:0003824">
    <property type="term" value="F:catalytic activity"/>
    <property type="evidence" value="ECO:0007669"/>
    <property type="project" value="InterPro"/>
</dbReference>
<dbReference type="GO" id="GO:0071949">
    <property type="term" value="F:FAD binding"/>
    <property type="evidence" value="ECO:0007669"/>
    <property type="project" value="InterPro"/>
</dbReference>
<evidence type="ECO:0000313" key="4">
    <source>
        <dbReference type="EMBL" id="RCK47666.1"/>
    </source>
</evidence>
<dbReference type="OrthoDB" id="9811557at2"/>
<dbReference type="Gene3D" id="3.30.465.10">
    <property type="match status" value="1"/>
</dbReference>
<dbReference type="PROSITE" id="PS51387">
    <property type="entry name" value="FAD_PCMH"/>
    <property type="match status" value="1"/>
</dbReference>
<dbReference type="PANTHER" id="PTHR11748:SF103">
    <property type="entry name" value="GLYCOLATE OXIDASE SUBUNIT GLCE"/>
    <property type="match status" value="1"/>
</dbReference>
<comment type="caution">
    <text evidence="4">The sequence shown here is derived from an EMBL/GenBank/DDBJ whole genome shotgun (WGS) entry which is preliminary data.</text>
</comment>
<dbReference type="AlphaFoldDB" id="A0A367X1W2"/>
<keyword evidence="1" id="KW-0285">Flavoprotein</keyword>
<evidence type="ECO:0000256" key="2">
    <source>
        <dbReference type="ARBA" id="ARBA00022827"/>
    </source>
</evidence>
<protein>
    <submittedName>
        <fullName evidence="4">Glycolate oxidase</fullName>
    </submittedName>
</protein>
<dbReference type="SUPFAM" id="SSF56176">
    <property type="entry name" value="FAD-binding/transporter-associated domain-like"/>
    <property type="match status" value="1"/>
</dbReference>
<dbReference type="SUPFAM" id="SSF55103">
    <property type="entry name" value="FAD-linked oxidases, C-terminal domain"/>
    <property type="match status" value="1"/>
</dbReference>
<dbReference type="EMBL" id="JPWH01000012">
    <property type="protein sequence ID" value="RCK47666.1"/>
    <property type="molecule type" value="Genomic_DNA"/>
</dbReference>
<dbReference type="InterPro" id="IPR006094">
    <property type="entry name" value="Oxid_FAD_bind_N"/>
</dbReference>
<dbReference type="NCBIfam" id="NF008439">
    <property type="entry name" value="PRK11282.1"/>
    <property type="match status" value="1"/>
</dbReference>
<dbReference type="InterPro" id="IPR016166">
    <property type="entry name" value="FAD-bd_PCMH"/>
</dbReference>
<organism evidence="4 5">
    <name type="scientific">Thalassospira profundimaris</name>
    <dbReference type="NCBI Taxonomy" id="502049"/>
    <lineage>
        <taxon>Bacteria</taxon>
        <taxon>Pseudomonadati</taxon>
        <taxon>Pseudomonadota</taxon>
        <taxon>Alphaproteobacteria</taxon>
        <taxon>Rhodospirillales</taxon>
        <taxon>Thalassospiraceae</taxon>
        <taxon>Thalassospira</taxon>
    </lineage>
</organism>
<dbReference type="Proteomes" id="UP000252517">
    <property type="component" value="Unassembled WGS sequence"/>
</dbReference>
<sequence length="420" mass="43940">MTETISPTSPAQLREAIAWAVADKVPLEIIGQGSKRAYGHDVSASHVLDMSKLTGILFYQPEELVISAHAGTPLAEIAAVLAENNQQFHFEPGDFPSLLGDGVASRSGTLGGLVACNLSGPRRLKVGAARDHVLGFGAISGRGEDFKSGGRVMKNVTGFDLSKLMAGSFGTLAVMHTITLKAMPQPETTRTVIIACDDVSSAGQAMTAAMGSENEVSGAAWVPASLIAGCCKDAAALEIATSAQNCLALRLEGPEQSVSWRADALSRLLGTIGDHAIVPVADSLTLWQAIADVTPFQGRDGILWRISVPPASGAAVVGAIRAPAGLGQLDVMLDWAGGLVWAQCAQCDASMAVHIREIVQKAHGNATLVRAPSNIRREIPAFQPLSPEIMRINQKISENFDPVGILNPGRMIPAHQGEGA</sequence>
<feature type="domain" description="FAD-binding PCMH-type" evidence="3">
    <location>
        <begin position="1"/>
        <end position="185"/>
    </location>
</feature>